<gene>
    <name evidence="1" type="ORF">SVUK_LOCUS3593</name>
</gene>
<sequence length="67" mass="7304">MLKDLRHSRTCVASAERAKFDVRKLLSSATFKTGAAGLLVAEVPDEPLLSTRAGDVIINDVYVFNII</sequence>
<name>A0A3P7KBB7_STRVU</name>
<evidence type="ECO:0000313" key="1">
    <source>
        <dbReference type="EMBL" id="VDM68595.1"/>
    </source>
</evidence>
<dbReference type="Proteomes" id="UP000270094">
    <property type="component" value="Unassembled WGS sequence"/>
</dbReference>
<dbReference type="EMBL" id="UYYB01009346">
    <property type="protein sequence ID" value="VDM68595.1"/>
    <property type="molecule type" value="Genomic_DNA"/>
</dbReference>
<proteinExistence type="predicted"/>
<evidence type="ECO:0000313" key="2">
    <source>
        <dbReference type="Proteomes" id="UP000270094"/>
    </source>
</evidence>
<reference evidence="1 2" key="1">
    <citation type="submission" date="2018-11" db="EMBL/GenBank/DDBJ databases">
        <authorList>
            <consortium name="Pathogen Informatics"/>
        </authorList>
    </citation>
    <scope>NUCLEOTIDE SEQUENCE [LARGE SCALE GENOMIC DNA]</scope>
</reference>
<protein>
    <submittedName>
        <fullName evidence="1">Uncharacterized protein</fullName>
    </submittedName>
</protein>
<dbReference type="AlphaFoldDB" id="A0A3P7KBB7"/>
<accession>A0A3P7KBB7</accession>
<organism evidence="1 2">
    <name type="scientific">Strongylus vulgaris</name>
    <name type="common">Blood worm</name>
    <dbReference type="NCBI Taxonomy" id="40348"/>
    <lineage>
        <taxon>Eukaryota</taxon>
        <taxon>Metazoa</taxon>
        <taxon>Ecdysozoa</taxon>
        <taxon>Nematoda</taxon>
        <taxon>Chromadorea</taxon>
        <taxon>Rhabditida</taxon>
        <taxon>Rhabditina</taxon>
        <taxon>Rhabditomorpha</taxon>
        <taxon>Strongyloidea</taxon>
        <taxon>Strongylidae</taxon>
        <taxon>Strongylus</taxon>
    </lineage>
</organism>
<keyword evidence="2" id="KW-1185">Reference proteome</keyword>